<dbReference type="EMBL" id="LAZR01025876">
    <property type="protein sequence ID" value="KKL70506.1"/>
    <property type="molecule type" value="Genomic_DNA"/>
</dbReference>
<organism evidence="2">
    <name type="scientific">marine sediment metagenome</name>
    <dbReference type="NCBI Taxonomy" id="412755"/>
    <lineage>
        <taxon>unclassified sequences</taxon>
        <taxon>metagenomes</taxon>
        <taxon>ecological metagenomes</taxon>
    </lineage>
</organism>
<protein>
    <submittedName>
        <fullName evidence="2">Uncharacterized protein</fullName>
    </submittedName>
</protein>
<dbReference type="EMBL" id="LAZR01020746">
    <property type="protein sequence ID" value="KKL87762.1"/>
    <property type="molecule type" value="Genomic_DNA"/>
</dbReference>
<proteinExistence type="predicted"/>
<dbReference type="AlphaFoldDB" id="A0A0F9EW81"/>
<gene>
    <name evidence="3" type="ORF">LCGC14_1931470</name>
    <name evidence="2" type="ORF">LCGC14_2104230</name>
</gene>
<evidence type="ECO:0000313" key="2">
    <source>
        <dbReference type="EMBL" id="KKL70506.1"/>
    </source>
</evidence>
<evidence type="ECO:0000256" key="1">
    <source>
        <dbReference type="SAM" id="MobiDB-lite"/>
    </source>
</evidence>
<comment type="caution">
    <text evidence="2">The sequence shown here is derived from an EMBL/GenBank/DDBJ whole genome shotgun (WGS) entry which is preliminary data.</text>
</comment>
<name>A0A0F9EW81_9ZZZZ</name>
<sequence length="74" mass="8294">MVADARDELTDADVSKAASEGAKRLTPKVVMEILVKIGVECVNDLDQEQRRKFVDELRRETSKLSDTGTEEIPF</sequence>
<evidence type="ECO:0000313" key="3">
    <source>
        <dbReference type="EMBL" id="KKL87762.1"/>
    </source>
</evidence>
<accession>A0A0F9EW81</accession>
<feature type="region of interest" description="Disordered" evidence="1">
    <location>
        <begin position="1"/>
        <end position="22"/>
    </location>
</feature>
<reference evidence="2" key="1">
    <citation type="journal article" date="2015" name="Nature">
        <title>Complex archaea that bridge the gap between prokaryotes and eukaryotes.</title>
        <authorList>
            <person name="Spang A."/>
            <person name="Saw J.H."/>
            <person name="Jorgensen S.L."/>
            <person name="Zaremba-Niedzwiedzka K."/>
            <person name="Martijn J."/>
            <person name="Lind A.E."/>
            <person name="van Eijk R."/>
            <person name="Schleper C."/>
            <person name="Guy L."/>
            <person name="Ettema T.J."/>
        </authorList>
    </citation>
    <scope>NUCLEOTIDE SEQUENCE</scope>
</reference>